<dbReference type="RefSeq" id="WP_226385263.1">
    <property type="nucleotide sequence ID" value="NZ_JADCKA010000006.1"/>
</dbReference>
<dbReference type="Pfam" id="PF14690">
    <property type="entry name" value="Zn_ribbon_ISL3"/>
    <property type="match status" value="1"/>
</dbReference>
<feature type="domain" description="Transposase IS204/IS1001/IS1096/IS1165 zinc-finger" evidence="1">
    <location>
        <begin position="40"/>
        <end position="83"/>
    </location>
</feature>
<proteinExistence type="predicted"/>
<gene>
    <name evidence="2" type="ORF">INF20_04885</name>
</gene>
<evidence type="ECO:0000259" key="1">
    <source>
        <dbReference type="Pfam" id="PF14690"/>
    </source>
</evidence>
<organism evidence="2 3">
    <name type="scientific">Gallibacter intestinalis</name>
    <dbReference type="NCBI Taxonomy" id="2779356"/>
    <lineage>
        <taxon>Bacteria</taxon>
        <taxon>Bacillati</taxon>
        <taxon>Bacillota</taxon>
        <taxon>Clostridia</taxon>
        <taxon>Eubacteriales</taxon>
        <taxon>Eubacteriaceae</taxon>
        <taxon>Gallibacter</taxon>
    </lineage>
</organism>
<accession>A0ABR9QXK7</accession>
<dbReference type="PANTHER" id="PTHR33498:SF1">
    <property type="entry name" value="TRANSPOSASE FOR INSERTION SEQUENCE ELEMENT IS1557"/>
    <property type="match status" value="1"/>
</dbReference>
<dbReference type="Proteomes" id="UP001516588">
    <property type="component" value="Unassembled WGS sequence"/>
</dbReference>
<dbReference type="EMBL" id="JADCKA010000006">
    <property type="protein sequence ID" value="MBE5035617.1"/>
    <property type="molecule type" value="Genomic_DNA"/>
</dbReference>
<keyword evidence="3" id="KW-1185">Reference proteome</keyword>
<dbReference type="PANTHER" id="PTHR33498">
    <property type="entry name" value="TRANSPOSASE FOR INSERTION SEQUENCE ELEMENT IS1557"/>
    <property type="match status" value="1"/>
</dbReference>
<comment type="caution">
    <text evidence="2">The sequence shown here is derived from an EMBL/GenBank/DDBJ whole genome shotgun (WGS) entry which is preliminary data.</text>
</comment>
<evidence type="ECO:0000313" key="2">
    <source>
        <dbReference type="EMBL" id="MBE5035617.1"/>
    </source>
</evidence>
<dbReference type="InterPro" id="IPR029261">
    <property type="entry name" value="Transposase_Znf"/>
</dbReference>
<reference evidence="2 3" key="1">
    <citation type="submission" date="2020-10" db="EMBL/GenBank/DDBJ databases">
        <title>ChiBAC.</title>
        <authorList>
            <person name="Zenner C."/>
            <person name="Hitch T.C.A."/>
            <person name="Clavel T."/>
        </authorList>
    </citation>
    <scope>NUCLEOTIDE SEQUENCE [LARGE SCALE GENOMIC DNA]</scope>
    <source>
        <strain evidence="2 3">DSM 108706</strain>
    </source>
</reference>
<evidence type="ECO:0000313" key="3">
    <source>
        <dbReference type="Proteomes" id="UP001516588"/>
    </source>
</evidence>
<protein>
    <submittedName>
        <fullName evidence="2">Transposase</fullName>
    </submittedName>
</protein>
<sequence>MINTIMKLFNLEHKIINDIETISVDNEIFVIISLKKRLSKCPVCGSFSDLTHDYRQRTLNHAILNGKTTHIIYNRRRYRCTSCSKVFAENNPFVSSGRRLSRYTIIRIMKMLKDPRVTFSMASDIVNISITSVLRIFDEYAGISTTSFPTVLCIDEVYTSKYRQ</sequence>
<feature type="non-terminal residue" evidence="2">
    <location>
        <position position="164"/>
    </location>
</feature>
<dbReference type="InterPro" id="IPR047951">
    <property type="entry name" value="Transpos_ISL3"/>
</dbReference>
<name>A0ABR9QXK7_9FIRM</name>